<sequence length="118" mass="13817">MKYQLYIKIDENNYIIRADFFNKIQKAPWILVTTEKEITEQTIHGCKWENEQFVLDEVKWQEYLDLKAQQAAEEALRAEQEALNAPASKADLEAVKNLKKEEIIDEYTLQLVQEGVIA</sequence>
<gene>
    <name evidence="1" type="ORF">MQE39_10875</name>
</gene>
<proteinExistence type="predicted"/>
<dbReference type="EMBL" id="JALDAW010000016">
    <property type="protein sequence ID" value="MDY5168618.1"/>
    <property type="molecule type" value="Genomic_DNA"/>
</dbReference>
<dbReference type="Proteomes" id="UP001276902">
    <property type="component" value="Unassembled WGS sequence"/>
</dbReference>
<name>A0AB35UKM8_9FIRM</name>
<accession>A0AB35UKM8</accession>
<evidence type="ECO:0000313" key="2">
    <source>
        <dbReference type="Proteomes" id="UP001276902"/>
    </source>
</evidence>
<comment type="caution">
    <text evidence="1">The sequence shown here is derived from an EMBL/GenBank/DDBJ whole genome shotgun (WGS) entry which is preliminary data.</text>
</comment>
<dbReference type="AlphaFoldDB" id="A0AB35UKM8"/>
<protein>
    <submittedName>
        <fullName evidence="1">Uncharacterized protein</fullName>
    </submittedName>
</protein>
<dbReference type="RefSeq" id="WP_320883841.1">
    <property type="nucleotide sequence ID" value="NZ_BAABZA010000010.1"/>
</dbReference>
<evidence type="ECO:0000313" key="1">
    <source>
        <dbReference type="EMBL" id="MDY5168618.1"/>
    </source>
</evidence>
<reference evidence="1" key="1">
    <citation type="submission" date="2022-03" db="EMBL/GenBank/DDBJ databases">
        <title>First case of bacteraemia caused by Dielma fastidiosa in a patient hospitalised with diverticulitis.</title>
        <authorList>
            <person name="Forman-Ankjaer B."/>
            <person name="Hvid-Jensen F."/>
            <person name="Kobel C.M."/>
            <person name="Greve T."/>
        </authorList>
    </citation>
    <scope>NUCLEOTIDE SEQUENCE</scope>
    <source>
        <strain evidence="1">AUH_DF_2021</strain>
    </source>
</reference>
<organism evidence="1 2">
    <name type="scientific">Dielma fastidiosa</name>
    <dbReference type="NCBI Taxonomy" id="1034346"/>
    <lineage>
        <taxon>Bacteria</taxon>
        <taxon>Bacillati</taxon>
        <taxon>Bacillota</taxon>
        <taxon>Erysipelotrichia</taxon>
        <taxon>Erysipelotrichales</taxon>
        <taxon>Erysipelotrichaceae</taxon>
        <taxon>Dielma</taxon>
    </lineage>
</organism>